<evidence type="ECO:0000313" key="3">
    <source>
        <dbReference type="Proteomes" id="UP000307440"/>
    </source>
</evidence>
<name>A0A5C3L321_COPMA</name>
<feature type="region of interest" description="Disordered" evidence="1">
    <location>
        <begin position="1"/>
        <end position="46"/>
    </location>
</feature>
<organism evidence="2 3">
    <name type="scientific">Coprinopsis marcescibilis</name>
    <name type="common">Agaric fungus</name>
    <name type="synonym">Psathyrella marcescibilis</name>
    <dbReference type="NCBI Taxonomy" id="230819"/>
    <lineage>
        <taxon>Eukaryota</taxon>
        <taxon>Fungi</taxon>
        <taxon>Dikarya</taxon>
        <taxon>Basidiomycota</taxon>
        <taxon>Agaricomycotina</taxon>
        <taxon>Agaricomycetes</taxon>
        <taxon>Agaricomycetidae</taxon>
        <taxon>Agaricales</taxon>
        <taxon>Agaricineae</taxon>
        <taxon>Psathyrellaceae</taxon>
        <taxon>Coprinopsis</taxon>
    </lineage>
</organism>
<sequence>MSSAASSSGSANGRVPHTNGTSSYSEVGPSTPQIHDSNGTSPASTSYPHNGFSHTYTKMCIVYTQLSCPARHISRIPCPPRHKPRDKESSTSILIMSPRPENARAVLAAGCLLGGMDDLCQYAYEVCRRSLSVETIGAWLEFIESTPSQTDGSATPDVPRTIFGHYAQRLRDDVFHFLVVTLPEVLEVRQPQPEASGRTGRDVLLQVYAQVPFDMFKTAVESPTFNIGSDQSRFKFAKDAIELRKRGIARGSGEETVVLAFGGNSLGGSTVHVTRKMRKRQLWKVNS</sequence>
<gene>
    <name evidence="2" type="ORF">FA15DRAFT_586515</name>
</gene>
<evidence type="ECO:0000256" key="1">
    <source>
        <dbReference type="SAM" id="MobiDB-lite"/>
    </source>
</evidence>
<dbReference type="PANTHER" id="PTHR47369">
    <property type="entry name" value="BTB/POZ DOMAIN-CONTAINING PROTEIN"/>
    <property type="match status" value="1"/>
</dbReference>
<dbReference type="EMBL" id="ML210165">
    <property type="protein sequence ID" value="TFK27394.1"/>
    <property type="molecule type" value="Genomic_DNA"/>
</dbReference>
<dbReference type="OrthoDB" id="6359943at2759"/>
<evidence type="ECO:0000313" key="2">
    <source>
        <dbReference type="EMBL" id="TFK27394.1"/>
    </source>
</evidence>
<accession>A0A5C3L321</accession>
<proteinExistence type="predicted"/>
<reference evidence="2 3" key="1">
    <citation type="journal article" date="2019" name="Nat. Ecol. Evol.">
        <title>Megaphylogeny resolves global patterns of mushroom evolution.</title>
        <authorList>
            <person name="Varga T."/>
            <person name="Krizsan K."/>
            <person name="Foldi C."/>
            <person name="Dima B."/>
            <person name="Sanchez-Garcia M."/>
            <person name="Sanchez-Ramirez S."/>
            <person name="Szollosi G.J."/>
            <person name="Szarkandi J.G."/>
            <person name="Papp V."/>
            <person name="Albert L."/>
            <person name="Andreopoulos W."/>
            <person name="Angelini C."/>
            <person name="Antonin V."/>
            <person name="Barry K.W."/>
            <person name="Bougher N.L."/>
            <person name="Buchanan P."/>
            <person name="Buyck B."/>
            <person name="Bense V."/>
            <person name="Catcheside P."/>
            <person name="Chovatia M."/>
            <person name="Cooper J."/>
            <person name="Damon W."/>
            <person name="Desjardin D."/>
            <person name="Finy P."/>
            <person name="Geml J."/>
            <person name="Haridas S."/>
            <person name="Hughes K."/>
            <person name="Justo A."/>
            <person name="Karasinski D."/>
            <person name="Kautmanova I."/>
            <person name="Kiss B."/>
            <person name="Kocsube S."/>
            <person name="Kotiranta H."/>
            <person name="LaButti K.M."/>
            <person name="Lechner B.E."/>
            <person name="Liimatainen K."/>
            <person name="Lipzen A."/>
            <person name="Lukacs Z."/>
            <person name="Mihaltcheva S."/>
            <person name="Morgado L.N."/>
            <person name="Niskanen T."/>
            <person name="Noordeloos M.E."/>
            <person name="Ohm R.A."/>
            <person name="Ortiz-Santana B."/>
            <person name="Ovrebo C."/>
            <person name="Racz N."/>
            <person name="Riley R."/>
            <person name="Savchenko A."/>
            <person name="Shiryaev A."/>
            <person name="Soop K."/>
            <person name="Spirin V."/>
            <person name="Szebenyi C."/>
            <person name="Tomsovsky M."/>
            <person name="Tulloss R.E."/>
            <person name="Uehling J."/>
            <person name="Grigoriev I.V."/>
            <person name="Vagvolgyi C."/>
            <person name="Papp T."/>
            <person name="Martin F.M."/>
            <person name="Miettinen O."/>
            <person name="Hibbett D.S."/>
            <person name="Nagy L.G."/>
        </authorList>
    </citation>
    <scope>NUCLEOTIDE SEQUENCE [LARGE SCALE GENOMIC DNA]</scope>
    <source>
        <strain evidence="2 3">CBS 121175</strain>
    </source>
</reference>
<dbReference type="AlphaFoldDB" id="A0A5C3L321"/>
<dbReference type="PANTHER" id="PTHR47369:SF2">
    <property type="entry name" value="BTB_POZ DOMAIN-CONTAINING PROTEIN 2"/>
    <property type="match status" value="1"/>
</dbReference>
<feature type="compositionally biased region" description="Low complexity" evidence="1">
    <location>
        <begin position="1"/>
        <end position="11"/>
    </location>
</feature>
<protein>
    <submittedName>
        <fullName evidence="2">Uncharacterized protein</fullName>
    </submittedName>
</protein>
<keyword evidence="3" id="KW-1185">Reference proteome</keyword>
<feature type="compositionally biased region" description="Polar residues" evidence="1">
    <location>
        <begin position="18"/>
        <end position="46"/>
    </location>
</feature>
<dbReference type="Proteomes" id="UP000307440">
    <property type="component" value="Unassembled WGS sequence"/>
</dbReference>